<dbReference type="PANTHER" id="PTHR43080">
    <property type="entry name" value="CBS DOMAIN-CONTAINING PROTEIN CBSX3, MITOCHONDRIAL"/>
    <property type="match status" value="1"/>
</dbReference>
<gene>
    <name evidence="4" type="ORF">EGH24_05770</name>
</gene>
<dbReference type="PROSITE" id="PS51371">
    <property type="entry name" value="CBS"/>
    <property type="match status" value="2"/>
</dbReference>
<evidence type="ECO:0000313" key="4">
    <source>
        <dbReference type="EMBL" id="TQQ82943.1"/>
    </source>
</evidence>
<dbReference type="RefSeq" id="WP_142979207.1">
    <property type="nucleotide sequence ID" value="NZ_RKLU01000002.1"/>
</dbReference>
<keyword evidence="5" id="KW-1185">Reference proteome</keyword>
<comment type="caution">
    <text evidence="4">The sequence shown here is derived from an EMBL/GenBank/DDBJ whole genome shotgun (WGS) entry which is preliminary data.</text>
</comment>
<dbReference type="AlphaFoldDB" id="A0A8J8PDB5"/>
<dbReference type="CDD" id="cd09836">
    <property type="entry name" value="CBS_pair_arch"/>
    <property type="match status" value="1"/>
</dbReference>
<dbReference type="OrthoDB" id="8919at2157"/>
<dbReference type="PANTHER" id="PTHR43080:SF2">
    <property type="entry name" value="CBS DOMAIN-CONTAINING PROTEIN"/>
    <property type="match status" value="1"/>
</dbReference>
<evidence type="ECO:0000259" key="3">
    <source>
        <dbReference type="PROSITE" id="PS51371"/>
    </source>
</evidence>
<dbReference type="Proteomes" id="UP000705823">
    <property type="component" value="Unassembled WGS sequence"/>
</dbReference>
<dbReference type="SMART" id="SM00116">
    <property type="entry name" value="CBS"/>
    <property type="match status" value="2"/>
</dbReference>
<name>A0A8J8PDB5_9EURY</name>
<reference evidence="4" key="1">
    <citation type="submission" date="2019-02" db="EMBL/GenBank/DDBJ databases">
        <title>Halonotius sp. a new haloarchaeum isolated from saline soil.</title>
        <authorList>
            <person name="Duran-Viseras A."/>
            <person name="Sanchez-Porro C."/>
            <person name="Ventosa A."/>
        </authorList>
    </citation>
    <scope>NUCLEOTIDE SEQUENCE</scope>
    <source>
        <strain evidence="4">F15B</strain>
    </source>
</reference>
<organism evidence="4 5">
    <name type="scientific">Halonotius terrestris</name>
    <dbReference type="NCBI Taxonomy" id="2487750"/>
    <lineage>
        <taxon>Archaea</taxon>
        <taxon>Methanobacteriati</taxon>
        <taxon>Methanobacteriota</taxon>
        <taxon>Stenosarchaea group</taxon>
        <taxon>Halobacteria</taxon>
        <taxon>Halobacteriales</taxon>
        <taxon>Haloferacaceae</taxon>
        <taxon>Halonotius</taxon>
    </lineage>
</organism>
<evidence type="ECO:0000256" key="1">
    <source>
        <dbReference type="ARBA" id="ARBA00023122"/>
    </source>
</evidence>
<dbReference type="InterPro" id="IPR046342">
    <property type="entry name" value="CBS_dom_sf"/>
</dbReference>
<feature type="domain" description="CBS" evidence="3">
    <location>
        <begin position="10"/>
        <end position="67"/>
    </location>
</feature>
<protein>
    <submittedName>
        <fullName evidence="4">CBS domain-containing protein</fullName>
    </submittedName>
</protein>
<proteinExistence type="predicted"/>
<dbReference type="Pfam" id="PF00571">
    <property type="entry name" value="CBS"/>
    <property type="match status" value="2"/>
</dbReference>
<dbReference type="InterPro" id="IPR051257">
    <property type="entry name" value="Diverse_CBS-Domain"/>
</dbReference>
<evidence type="ECO:0000256" key="2">
    <source>
        <dbReference type="PROSITE-ProRule" id="PRU00703"/>
    </source>
</evidence>
<feature type="domain" description="CBS" evidence="3">
    <location>
        <begin position="75"/>
        <end position="133"/>
    </location>
</feature>
<sequence>MTDVFAGRLMSSPVESVSPSTPVREAAKRMLDNEIGSVVVTDESGDLQGILTTTDFVRITAADHSATDATVADYMTTDVVTATANDPITDVADTMIEHGFHHLPICDEAEGVIGMLTTTDLTEYLSHFEPPQLA</sequence>
<dbReference type="SUPFAM" id="SSF54631">
    <property type="entry name" value="CBS-domain pair"/>
    <property type="match status" value="1"/>
</dbReference>
<dbReference type="Gene3D" id="3.10.580.10">
    <property type="entry name" value="CBS-domain"/>
    <property type="match status" value="1"/>
</dbReference>
<evidence type="ECO:0000313" key="5">
    <source>
        <dbReference type="Proteomes" id="UP000705823"/>
    </source>
</evidence>
<accession>A0A8J8PDB5</accession>
<dbReference type="InterPro" id="IPR000644">
    <property type="entry name" value="CBS_dom"/>
</dbReference>
<dbReference type="EMBL" id="RKLU01000002">
    <property type="protein sequence ID" value="TQQ82943.1"/>
    <property type="molecule type" value="Genomic_DNA"/>
</dbReference>
<keyword evidence="1 2" id="KW-0129">CBS domain</keyword>